<dbReference type="STRING" id="698762.SAMN00808754_3016"/>
<keyword evidence="1" id="KW-0479">Metal-binding</keyword>
<dbReference type="SUPFAM" id="SSF143555">
    <property type="entry name" value="FwdE-like"/>
    <property type="match status" value="1"/>
</dbReference>
<dbReference type="PIRSF" id="PIRSF006578">
    <property type="entry name" value="FwdE"/>
    <property type="match status" value="1"/>
</dbReference>
<evidence type="ECO:0000256" key="4">
    <source>
        <dbReference type="SAM" id="Coils"/>
    </source>
</evidence>
<feature type="domain" description="Zinc finger DksA/TraR C4-type" evidence="5">
    <location>
        <begin position="183"/>
        <end position="214"/>
    </location>
</feature>
<name>A0A1W1W222_9FIRM</name>
<keyword evidence="4" id="KW-0175">Coiled coil</keyword>
<dbReference type="Gene3D" id="3.30.1330.130">
    <property type="match status" value="1"/>
</dbReference>
<evidence type="ECO:0000313" key="8">
    <source>
        <dbReference type="Proteomes" id="UP000192569"/>
    </source>
</evidence>
<accession>A0A1W1W222</accession>
<evidence type="ECO:0000313" key="7">
    <source>
        <dbReference type="EMBL" id="SMB99657.1"/>
    </source>
</evidence>
<keyword evidence="8" id="KW-1185">Reference proteome</keyword>
<evidence type="ECO:0000259" key="6">
    <source>
        <dbReference type="Pfam" id="PF02663"/>
    </source>
</evidence>
<keyword evidence="3" id="KW-0862">Zinc</keyword>
<proteinExistence type="predicted"/>
<evidence type="ECO:0000256" key="1">
    <source>
        <dbReference type="ARBA" id="ARBA00022723"/>
    </source>
</evidence>
<dbReference type="InterPro" id="IPR026328">
    <property type="entry name" value="FmdE"/>
</dbReference>
<dbReference type="Pfam" id="PF02663">
    <property type="entry name" value="FmdE"/>
    <property type="match status" value="1"/>
</dbReference>
<dbReference type="GO" id="GO:0008270">
    <property type="term" value="F:zinc ion binding"/>
    <property type="evidence" value="ECO:0007669"/>
    <property type="project" value="UniProtKB-KW"/>
</dbReference>
<evidence type="ECO:0000259" key="5">
    <source>
        <dbReference type="Pfam" id="PF01258"/>
    </source>
</evidence>
<dbReference type="AlphaFoldDB" id="A0A1W1W222"/>
<dbReference type="InterPro" id="IPR053194">
    <property type="entry name" value="tRNA_methyltr_O"/>
</dbReference>
<evidence type="ECO:0000256" key="2">
    <source>
        <dbReference type="ARBA" id="ARBA00022771"/>
    </source>
</evidence>
<feature type="domain" description="Formylmethanofuran dehydrogenase subunit E" evidence="6">
    <location>
        <begin position="28"/>
        <end position="163"/>
    </location>
</feature>
<dbReference type="InterPro" id="IPR000962">
    <property type="entry name" value="Znf_DskA_TraR"/>
</dbReference>
<dbReference type="EMBL" id="LT838272">
    <property type="protein sequence ID" value="SMB99657.1"/>
    <property type="molecule type" value="Genomic_DNA"/>
</dbReference>
<dbReference type="InterPro" id="IPR003814">
    <property type="entry name" value="FmdEsu_dom"/>
</dbReference>
<protein>
    <submittedName>
        <fullName evidence="7">Formylmethanofuran dehydrogenase, subunit E</fullName>
    </submittedName>
</protein>
<dbReference type="Proteomes" id="UP000192569">
    <property type="component" value="Chromosome I"/>
</dbReference>
<keyword evidence="2" id="KW-0863">Zinc-finger</keyword>
<dbReference type="Pfam" id="PF01258">
    <property type="entry name" value="zf-dskA_traR"/>
    <property type="match status" value="1"/>
</dbReference>
<sequence length="216" mass="24719">MVFYLVFKKERVWGMCRPLSDWERAVEFHGHACPGLAVGYRAAQIALRELKTERAQDEELVAVVETDACGVDAIQVLTGCTLGKGNLLYRDYGKHVFTFICRDSHRAVRIAIKATAWQQEETYRELRKKVFGREASEEEKALFQQYQEQRMRYILEAPEEEICTVQRLEVEPPPKARLFDSVICSVCGEPVAEVRARVKGGKPVCIPCADEYSRGW</sequence>
<organism evidence="7 8">
    <name type="scientific">Thermanaeromonas toyohensis ToBE</name>
    <dbReference type="NCBI Taxonomy" id="698762"/>
    <lineage>
        <taxon>Bacteria</taxon>
        <taxon>Bacillati</taxon>
        <taxon>Bacillota</taxon>
        <taxon>Clostridia</taxon>
        <taxon>Neomoorellales</taxon>
        <taxon>Neomoorellaceae</taxon>
        <taxon>Thermanaeromonas</taxon>
    </lineage>
</organism>
<dbReference type="PANTHER" id="PTHR39418">
    <property type="entry name" value="DEHYDROGENASE-RELATED"/>
    <property type="match status" value="1"/>
</dbReference>
<feature type="coiled-coil region" evidence="4">
    <location>
        <begin position="40"/>
        <end position="67"/>
    </location>
</feature>
<evidence type="ECO:0000256" key="3">
    <source>
        <dbReference type="ARBA" id="ARBA00022833"/>
    </source>
</evidence>
<reference evidence="7 8" key="1">
    <citation type="submission" date="2017-04" db="EMBL/GenBank/DDBJ databases">
        <authorList>
            <person name="Afonso C.L."/>
            <person name="Miller P.J."/>
            <person name="Scott M.A."/>
            <person name="Spackman E."/>
            <person name="Goraichik I."/>
            <person name="Dimitrov K.M."/>
            <person name="Suarez D.L."/>
            <person name="Swayne D.E."/>
        </authorList>
    </citation>
    <scope>NUCLEOTIDE SEQUENCE [LARGE SCALE GENOMIC DNA]</scope>
    <source>
        <strain evidence="7 8">ToBE</strain>
    </source>
</reference>
<dbReference type="PANTHER" id="PTHR39418:SF1">
    <property type="entry name" value="DEHYDROGENASE"/>
    <property type="match status" value="1"/>
</dbReference>
<gene>
    <name evidence="7" type="ORF">SAMN00808754_3016</name>
</gene>
<dbReference type="RefSeq" id="WP_231967826.1">
    <property type="nucleotide sequence ID" value="NZ_LT838272.1"/>
</dbReference>